<dbReference type="Proteomes" id="UP001432202">
    <property type="component" value="Chromosome"/>
</dbReference>
<dbReference type="NCBIfam" id="TIGR03094">
    <property type="entry name" value="sulfo_cyanin"/>
    <property type="match status" value="1"/>
</dbReference>
<dbReference type="Pfam" id="PF06525">
    <property type="entry name" value="SoxE"/>
    <property type="match status" value="1"/>
</dbReference>
<keyword evidence="1" id="KW-0479">Metal-binding</keyword>
<dbReference type="Pfam" id="PF22852">
    <property type="entry name" value="SoxE_N"/>
    <property type="match status" value="1"/>
</dbReference>
<evidence type="ECO:0000256" key="3">
    <source>
        <dbReference type="SAM" id="Phobius"/>
    </source>
</evidence>
<keyword evidence="3" id="KW-1133">Transmembrane helix</keyword>
<dbReference type="InterPro" id="IPR033138">
    <property type="entry name" value="Cu_oxidase_CS"/>
</dbReference>
<keyword evidence="7" id="KW-1185">Reference proteome</keyword>
<feature type="domain" description="Sulfocyanin N-terminal" evidence="5">
    <location>
        <begin position="1"/>
        <end position="48"/>
    </location>
</feature>
<dbReference type="PIRSF" id="PIRSF022145">
    <property type="entry name" value="Sulfocyanin"/>
    <property type="match status" value="1"/>
</dbReference>
<evidence type="ECO:0000259" key="5">
    <source>
        <dbReference type="Pfam" id="PF22852"/>
    </source>
</evidence>
<dbReference type="AlphaFoldDB" id="A0AAX4KZ77"/>
<evidence type="ECO:0000313" key="7">
    <source>
        <dbReference type="Proteomes" id="UP001432202"/>
    </source>
</evidence>
<proteinExistence type="predicted"/>
<dbReference type="GeneID" id="89336814"/>
<dbReference type="InterPro" id="IPR034246">
    <property type="entry name" value="Sulfocyanin_C"/>
</dbReference>
<dbReference type="InterPro" id="IPR008972">
    <property type="entry name" value="Cupredoxin"/>
</dbReference>
<dbReference type="GO" id="GO:0005507">
    <property type="term" value="F:copper ion binding"/>
    <property type="evidence" value="ECO:0007669"/>
    <property type="project" value="UniProtKB-UniRule"/>
</dbReference>
<accession>A0AAX4KZ77</accession>
<dbReference type="CDD" id="cd04230">
    <property type="entry name" value="Sulfocyanin"/>
    <property type="match status" value="1"/>
</dbReference>
<keyword evidence="3" id="KW-0812">Transmembrane</keyword>
<protein>
    <recommendedName>
        <fullName evidence="2">Sulfocyanin</fullName>
    </recommendedName>
</protein>
<gene>
    <name evidence="6" type="ORF">V6M85_08555</name>
</gene>
<keyword evidence="3" id="KW-0472">Membrane</keyword>
<evidence type="ECO:0000259" key="4">
    <source>
        <dbReference type="Pfam" id="PF06525"/>
    </source>
</evidence>
<dbReference type="Gene3D" id="2.60.40.420">
    <property type="entry name" value="Cupredoxins - blue copper proteins"/>
    <property type="match status" value="1"/>
</dbReference>
<dbReference type="InterPro" id="IPR049544">
    <property type="entry name" value="SoxE-like_C"/>
</dbReference>
<evidence type="ECO:0000313" key="6">
    <source>
        <dbReference type="EMBL" id="WWQ59541.1"/>
    </source>
</evidence>
<sequence>MKAQSSILPVIVGILVAIIAVGVSVYAYYEYQILSAPTTTSTSTSTSTSSQIPLKYDSTNKTVFLTIAVLTTGPSFNFNGTSNGQLVIYIPAGWSIYVTYINEQSLPHNLILLENDTATPNNADVGQFGKILYIVGATTSNYQTTGISSGQSVSGLWGPINAGTYMLVCGILGHAESGMWAVVVASPNVTTPYATTAG</sequence>
<dbReference type="EMBL" id="CP146016">
    <property type="protein sequence ID" value="WWQ59541.1"/>
    <property type="molecule type" value="Genomic_DNA"/>
</dbReference>
<name>A0AAX4KZ77_9CREN</name>
<dbReference type="RefSeq" id="WP_338598781.1">
    <property type="nucleotide sequence ID" value="NZ_CP146016.1"/>
</dbReference>
<dbReference type="InterPro" id="IPR055193">
    <property type="entry name" value="SoxE_N"/>
</dbReference>
<evidence type="ECO:0000256" key="1">
    <source>
        <dbReference type="ARBA" id="ARBA00022723"/>
    </source>
</evidence>
<feature type="domain" description="Sulfocyanin-like C-terminal" evidence="4">
    <location>
        <begin position="49"/>
        <end position="195"/>
    </location>
</feature>
<evidence type="ECO:0000256" key="2">
    <source>
        <dbReference type="NCBIfam" id="TIGR03094"/>
    </source>
</evidence>
<organism evidence="6 7">
    <name type="scientific">Sulfolobus tengchongensis</name>
    <dbReference type="NCBI Taxonomy" id="207809"/>
    <lineage>
        <taxon>Archaea</taxon>
        <taxon>Thermoproteota</taxon>
        <taxon>Thermoprotei</taxon>
        <taxon>Sulfolobales</taxon>
        <taxon>Sulfolobaceae</taxon>
        <taxon>Sulfolobus</taxon>
    </lineage>
</organism>
<dbReference type="PROSITE" id="PS00079">
    <property type="entry name" value="MULTICOPPER_OXIDASE1"/>
    <property type="match status" value="1"/>
</dbReference>
<reference evidence="6 7" key="1">
    <citation type="submission" date="2024-02" db="EMBL/GenBank/DDBJ databases">
        <title>STSV induces naive adaptation in Sulfolobus.</title>
        <authorList>
            <person name="Xiang X."/>
            <person name="Song M."/>
        </authorList>
    </citation>
    <scope>NUCLEOTIDE SEQUENCE [LARGE SCALE GENOMIC DNA]</scope>
    <source>
        <strain evidence="6 7">RT2</strain>
    </source>
</reference>
<dbReference type="SUPFAM" id="SSF49503">
    <property type="entry name" value="Cupredoxins"/>
    <property type="match status" value="1"/>
</dbReference>
<feature type="transmembrane region" description="Helical" evidence="3">
    <location>
        <begin position="7"/>
        <end position="29"/>
    </location>
</feature>
<dbReference type="InterPro" id="IPR010532">
    <property type="entry name" value="SoxE"/>
</dbReference>